<accession>A0AAW6TZ58</accession>
<evidence type="ECO:0000259" key="1">
    <source>
        <dbReference type="Pfam" id="PF04355"/>
    </source>
</evidence>
<proteinExistence type="predicted"/>
<comment type="caution">
    <text evidence="2">The sequence shown here is derived from an EMBL/GenBank/DDBJ whole genome shotgun (WGS) entry which is preliminary data.</text>
</comment>
<reference evidence="2" key="1">
    <citation type="submission" date="2023-05" db="EMBL/GenBank/DDBJ databases">
        <title>Anaerotaeda fermentans gen. nov., sp. nov., a novel anaerobic planctomycete of the new family within the order Sedimentisphaerales isolated from Taman Peninsula, Russia.</title>
        <authorList>
            <person name="Khomyakova M.A."/>
            <person name="Merkel A.Y."/>
            <person name="Slobodkin A.I."/>
        </authorList>
    </citation>
    <scope>NUCLEOTIDE SEQUENCE</scope>
    <source>
        <strain evidence="2">M17dextr</strain>
    </source>
</reference>
<dbReference type="Pfam" id="PF04355">
    <property type="entry name" value="BamE"/>
    <property type="match status" value="1"/>
</dbReference>
<dbReference type="Proteomes" id="UP001431776">
    <property type="component" value="Unassembled WGS sequence"/>
</dbReference>
<feature type="domain" description="Outer membrane protein assembly factor BamE" evidence="1">
    <location>
        <begin position="42"/>
        <end position="104"/>
    </location>
</feature>
<evidence type="ECO:0000313" key="3">
    <source>
        <dbReference type="Proteomes" id="UP001431776"/>
    </source>
</evidence>
<dbReference type="RefSeq" id="WP_349246405.1">
    <property type="nucleotide sequence ID" value="NZ_JASCXX010000027.1"/>
</dbReference>
<name>A0AAW6TZ58_9BACT</name>
<dbReference type="EMBL" id="JASCXX010000027">
    <property type="protein sequence ID" value="MDI6450996.1"/>
    <property type="molecule type" value="Genomic_DNA"/>
</dbReference>
<gene>
    <name evidence="2" type="ORF">QJ522_18190</name>
</gene>
<keyword evidence="3" id="KW-1185">Reference proteome</keyword>
<dbReference type="InterPro" id="IPR007450">
    <property type="entry name" value="BamE_dom"/>
</dbReference>
<sequence length="125" mass="14056">MAERKTMASAGTILLCAVFGFVLTGCISGRSDVRYGPKGPAVGAETLRQVRVGSTSREWVLGTLGEPTSQTQTPEGTEILRYVYTKKVDSDFKAFIFLNFDDKREERTVLYFEITDGIVTRYWRE</sequence>
<organism evidence="2 3">
    <name type="scientific">Anaerobaca lacustris</name>
    <dbReference type="NCBI Taxonomy" id="3044600"/>
    <lineage>
        <taxon>Bacteria</taxon>
        <taxon>Pseudomonadati</taxon>
        <taxon>Planctomycetota</taxon>
        <taxon>Phycisphaerae</taxon>
        <taxon>Sedimentisphaerales</taxon>
        <taxon>Anaerobacaceae</taxon>
        <taxon>Anaerobaca</taxon>
    </lineage>
</organism>
<dbReference type="PROSITE" id="PS51257">
    <property type="entry name" value="PROKAR_LIPOPROTEIN"/>
    <property type="match status" value="1"/>
</dbReference>
<protein>
    <recommendedName>
        <fullName evidence="1">Outer membrane protein assembly factor BamE domain-containing protein</fullName>
    </recommendedName>
</protein>
<dbReference type="AlphaFoldDB" id="A0AAW6TZ58"/>
<evidence type="ECO:0000313" key="2">
    <source>
        <dbReference type="EMBL" id="MDI6450996.1"/>
    </source>
</evidence>